<evidence type="ECO:0000313" key="3">
    <source>
        <dbReference type="Proteomes" id="UP000199634"/>
    </source>
</evidence>
<name>A0A1H6KN18_9FLAO</name>
<dbReference type="RefSeq" id="WP_091097184.1">
    <property type="nucleotide sequence ID" value="NZ_FNXE01000011.1"/>
</dbReference>
<evidence type="ECO:0000256" key="1">
    <source>
        <dbReference type="SAM" id="Phobius"/>
    </source>
</evidence>
<sequence>MKIHFEKEATYNEFIKVLNIFNEREAELYILDNNTMYFLGRDYKLVEISDDEEGLPSPFIECGTIWANDIVNDEKTDIKSFINNLKIQFLQNKIIYSTYIIFVLLIIVSNCIGIFKK</sequence>
<feature type="transmembrane region" description="Helical" evidence="1">
    <location>
        <begin position="94"/>
        <end position="115"/>
    </location>
</feature>
<dbReference type="AlphaFoldDB" id="A0A1H6KN18"/>
<dbReference type="OrthoDB" id="1272476at2"/>
<gene>
    <name evidence="2" type="ORF">SAMN02927937_01105</name>
</gene>
<keyword evidence="1" id="KW-0812">Transmembrane</keyword>
<keyword evidence="1" id="KW-0472">Membrane</keyword>
<accession>A0A1H6KN18</accession>
<dbReference type="Proteomes" id="UP000199634">
    <property type="component" value="Unassembled WGS sequence"/>
</dbReference>
<dbReference type="EMBL" id="FNXE01000011">
    <property type="protein sequence ID" value="SEH72937.1"/>
    <property type="molecule type" value="Genomic_DNA"/>
</dbReference>
<keyword evidence="1" id="KW-1133">Transmembrane helix</keyword>
<keyword evidence="3" id="KW-1185">Reference proteome</keyword>
<reference evidence="2 3" key="1">
    <citation type="submission" date="2016-10" db="EMBL/GenBank/DDBJ databases">
        <authorList>
            <person name="de Groot N.N."/>
        </authorList>
    </citation>
    <scope>NUCLEOTIDE SEQUENCE [LARGE SCALE GENOMIC DNA]</scope>
    <source>
        <strain evidence="2 3">CGMCC 1.10825</strain>
    </source>
</reference>
<protein>
    <submittedName>
        <fullName evidence="2">Uncharacterized protein</fullName>
    </submittedName>
</protein>
<evidence type="ECO:0000313" key="2">
    <source>
        <dbReference type="EMBL" id="SEH72937.1"/>
    </source>
</evidence>
<organism evidence="2 3">
    <name type="scientific">Paenimyroides marinum</name>
    <dbReference type="NCBI Taxonomy" id="1159016"/>
    <lineage>
        <taxon>Bacteria</taxon>
        <taxon>Pseudomonadati</taxon>
        <taxon>Bacteroidota</taxon>
        <taxon>Flavobacteriia</taxon>
        <taxon>Flavobacteriales</taxon>
        <taxon>Flavobacteriaceae</taxon>
        <taxon>Paenimyroides</taxon>
    </lineage>
</organism>
<proteinExistence type="predicted"/>